<evidence type="ECO:0000313" key="3">
    <source>
        <dbReference type="EMBL" id="MDF3838980.1"/>
    </source>
</evidence>
<proteinExistence type="predicted"/>
<organism evidence="3 4">
    <name type="scientific">Cupriavidus basilensis</name>
    <dbReference type="NCBI Taxonomy" id="68895"/>
    <lineage>
        <taxon>Bacteria</taxon>
        <taxon>Pseudomonadati</taxon>
        <taxon>Pseudomonadota</taxon>
        <taxon>Betaproteobacteria</taxon>
        <taxon>Burkholderiales</taxon>
        <taxon>Burkholderiaceae</taxon>
        <taxon>Cupriavidus</taxon>
    </lineage>
</organism>
<dbReference type="PANTHER" id="PTHR11496">
    <property type="entry name" value="ALCOHOL DEHYDROGENASE"/>
    <property type="match status" value="1"/>
</dbReference>
<dbReference type="Proteomes" id="UP001216674">
    <property type="component" value="Unassembled WGS sequence"/>
</dbReference>
<dbReference type="InterPro" id="IPR001670">
    <property type="entry name" value="ADH_Fe/GldA"/>
</dbReference>
<protein>
    <submittedName>
        <fullName evidence="3">Iron-containing alcohol dehydrogenase</fullName>
        <ecNumber evidence="3">1.1.1.1</ecNumber>
    </submittedName>
</protein>
<dbReference type="SUPFAM" id="SSF56796">
    <property type="entry name" value="Dehydroquinate synthase-like"/>
    <property type="match status" value="1"/>
</dbReference>
<dbReference type="InterPro" id="IPR039697">
    <property type="entry name" value="Alcohol_dehydrogenase_Fe"/>
</dbReference>
<feature type="domain" description="Alcohol dehydrogenase iron-type/glycerol dehydrogenase GldA" evidence="2">
    <location>
        <begin position="17"/>
        <end position="191"/>
    </location>
</feature>
<keyword evidence="1 3" id="KW-0560">Oxidoreductase</keyword>
<dbReference type="Gene3D" id="3.40.50.1970">
    <property type="match status" value="1"/>
</dbReference>
<evidence type="ECO:0000313" key="4">
    <source>
        <dbReference type="Proteomes" id="UP001216674"/>
    </source>
</evidence>
<dbReference type="EC" id="1.1.1.1" evidence="3"/>
<dbReference type="Pfam" id="PF00465">
    <property type="entry name" value="Fe-ADH"/>
    <property type="match status" value="1"/>
</dbReference>
<dbReference type="GO" id="GO:0004022">
    <property type="term" value="F:alcohol dehydrogenase (NAD+) activity"/>
    <property type="evidence" value="ECO:0007669"/>
    <property type="project" value="UniProtKB-EC"/>
</dbReference>
<dbReference type="PANTHER" id="PTHR11496:SF83">
    <property type="entry name" value="HYDROXYACID-OXOACID TRANSHYDROGENASE, MITOCHONDRIAL"/>
    <property type="match status" value="1"/>
</dbReference>
<name>A0ABT6B267_9BURK</name>
<dbReference type="Gene3D" id="1.20.1090.10">
    <property type="entry name" value="Dehydroquinate synthase-like - alpha domain"/>
    <property type="match status" value="1"/>
</dbReference>
<reference evidence="3 4" key="1">
    <citation type="submission" date="2023-03" db="EMBL/GenBank/DDBJ databases">
        <title>Draft assemblies of triclosan tolerant bacteria isolated from returned activated sludge.</title>
        <authorList>
            <person name="Van Hamelsveld S."/>
        </authorList>
    </citation>
    <scope>NUCLEOTIDE SEQUENCE [LARGE SCALE GENOMIC DNA]</scope>
    <source>
        <strain evidence="3 4">GW210010_S58</strain>
    </source>
</reference>
<evidence type="ECO:0000259" key="2">
    <source>
        <dbReference type="Pfam" id="PF00465"/>
    </source>
</evidence>
<sequence length="412" mass="44284">MHQDESITHNFHARNYPLKVHAGDNALAALPRELQRIGASRALILCGRSVHERTDLTQRIETLAGGRVAGIFSGISEGAPAESIEEAAAKARELDADALIAVGAGSVIKGARVVAMLLGENRPLLEMATVHRENAPAVSQRLASPKMPIFNVLTSPTSAQNRGGSAVRYRGDAHHLEFFDPKTRPRAVFWDSRALATAPLTLARSTSFEIYWWGLMCMGALETTNPLAQASRRHAWHLARKSYPRLGPEGGAAALIDLCAAGLLQNRDEEDGGRPWSCHLLARAAYASAVAVFNHYDGVTQPRGYAAFAPAMIRALGACVPDVTRALGEALGMALPDGSADAELAERVAAHVARDFQAQGWRTDLHDRGIPAADAPMLLALALRNYNANHDRLLDPHREAMRAAIAATLAPQ</sequence>
<keyword evidence="4" id="KW-1185">Reference proteome</keyword>
<comment type="caution">
    <text evidence="3">The sequence shown here is derived from an EMBL/GenBank/DDBJ whole genome shotgun (WGS) entry which is preliminary data.</text>
</comment>
<gene>
    <name evidence="3" type="ORF">P3W85_39500</name>
</gene>
<evidence type="ECO:0000256" key="1">
    <source>
        <dbReference type="ARBA" id="ARBA00023002"/>
    </source>
</evidence>
<dbReference type="RefSeq" id="WP_276268810.1">
    <property type="nucleotide sequence ID" value="NZ_JARJLM010000640.1"/>
</dbReference>
<dbReference type="EMBL" id="JARJLM010000640">
    <property type="protein sequence ID" value="MDF3838980.1"/>
    <property type="molecule type" value="Genomic_DNA"/>
</dbReference>
<accession>A0ABT6B267</accession>